<dbReference type="RefSeq" id="WP_057975706.1">
    <property type="nucleotide sequence ID" value="NZ_MZZJ01000003.1"/>
</dbReference>
<protein>
    <recommendedName>
        <fullName evidence="2">Restriction endonuclease type IV Mrr domain-containing protein</fullName>
    </recommendedName>
</protein>
<dbReference type="GO" id="GO:0004519">
    <property type="term" value="F:endonuclease activity"/>
    <property type="evidence" value="ECO:0007669"/>
    <property type="project" value="InterPro"/>
</dbReference>
<dbReference type="Pfam" id="PF04471">
    <property type="entry name" value="Mrr_cat"/>
    <property type="match status" value="1"/>
</dbReference>
<reference evidence="3 4" key="1">
    <citation type="submission" date="2017-03" db="EMBL/GenBank/DDBJ databases">
        <title>Pseudomonas azotoformans: Salt tolerant bacteria having multiple plant growth promoting attributes.</title>
        <authorList>
            <person name="Srivastava A.K."/>
            <person name="Sharma A."/>
            <person name="Srivastava A.K."/>
            <person name="Jamali H."/>
            <person name="Yadav J."/>
            <person name="Srivastava R."/>
            <person name="Kashyap P.L."/>
            <person name="Chakdar H."/>
            <person name="Saxena A.K."/>
        </authorList>
    </citation>
    <scope>NUCLEOTIDE SEQUENCE [LARGE SCALE GENOMIC DNA]</scope>
    <source>
        <strain evidence="3 4">SC 14</strain>
    </source>
</reference>
<dbReference type="InterPro" id="IPR011335">
    <property type="entry name" value="Restrct_endonuc-II-like"/>
</dbReference>
<dbReference type="Proteomes" id="UP000290481">
    <property type="component" value="Unassembled WGS sequence"/>
</dbReference>
<feature type="compositionally biased region" description="Basic and acidic residues" evidence="1">
    <location>
        <begin position="277"/>
        <end position="290"/>
    </location>
</feature>
<name>A0A4Q0HZ15_PSEAZ</name>
<dbReference type="Gene3D" id="3.40.1350.10">
    <property type="match status" value="1"/>
</dbReference>
<evidence type="ECO:0000313" key="4">
    <source>
        <dbReference type="Proteomes" id="UP000290481"/>
    </source>
</evidence>
<evidence type="ECO:0000313" key="3">
    <source>
        <dbReference type="EMBL" id="RXE53209.1"/>
    </source>
</evidence>
<gene>
    <name evidence="3" type="ORF">B4O85_06880</name>
</gene>
<accession>A0A4Q0HZ15</accession>
<evidence type="ECO:0000256" key="1">
    <source>
        <dbReference type="SAM" id="MobiDB-lite"/>
    </source>
</evidence>
<dbReference type="GO" id="GO:0009307">
    <property type="term" value="P:DNA restriction-modification system"/>
    <property type="evidence" value="ECO:0007669"/>
    <property type="project" value="InterPro"/>
</dbReference>
<dbReference type="AlphaFoldDB" id="A0A4Q0HZ15"/>
<feature type="domain" description="Restriction endonuclease type IV Mrr" evidence="2">
    <location>
        <begin position="14"/>
        <end position="115"/>
    </location>
</feature>
<feature type="region of interest" description="Disordered" evidence="1">
    <location>
        <begin position="277"/>
        <end position="315"/>
    </location>
</feature>
<evidence type="ECO:0000259" key="2">
    <source>
        <dbReference type="Pfam" id="PF04471"/>
    </source>
</evidence>
<dbReference type="SUPFAM" id="SSF52980">
    <property type="entry name" value="Restriction endonuclease-like"/>
    <property type="match status" value="1"/>
</dbReference>
<comment type="caution">
    <text evidence="3">The sequence shown here is derived from an EMBL/GenBank/DDBJ whole genome shotgun (WGS) entry which is preliminary data.</text>
</comment>
<dbReference type="InterPro" id="IPR011856">
    <property type="entry name" value="tRNA_endonuc-like_dom_sf"/>
</dbReference>
<proteinExistence type="predicted"/>
<dbReference type="GeneID" id="86982794"/>
<dbReference type="GO" id="GO:0003677">
    <property type="term" value="F:DNA binding"/>
    <property type="evidence" value="ECO:0007669"/>
    <property type="project" value="InterPro"/>
</dbReference>
<organism evidence="3 4">
    <name type="scientific">Pseudomonas azotoformans</name>
    <dbReference type="NCBI Taxonomy" id="47878"/>
    <lineage>
        <taxon>Bacteria</taxon>
        <taxon>Pseudomonadati</taxon>
        <taxon>Pseudomonadota</taxon>
        <taxon>Gammaproteobacteria</taxon>
        <taxon>Pseudomonadales</taxon>
        <taxon>Pseudomonadaceae</taxon>
        <taxon>Pseudomonas</taxon>
    </lineage>
</organism>
<sequence length="315" mass="35803">MLNQDTEYEKLTREVYEEILRTDGFDTILVKHNVNLAGKSTQKHQLDVYWEFKVAGLVHRVAVECKNYTSTITVGKVRDFAAALDDIGNIQGIFITKTGYQKGAKVFADHKGIALKMLREPTAEDLELALGIKTIHTAGTMYYLDNVRPALKFDLNWIESNTTLREGDSIEISGMTDKITIVDESGNIIVKWSKLQNELAENSGKFEEFENRIKVYNFTNHYIIWPDCTHGKLKLEKIAFKYNIRAIKTTSRFEGKIAAKAVLKDIKTGEIHLHQRKVTVESHTEREDSSKSTLRGGHLSQTTIPPTVDLEKKNE</sequence>
<dbReference type="EMBL" id="MZZJ01000003">
    <property type="protein sequence ID" value="RXE53209.1"/>
    <property type="molecule type" value="Genomic_DNA"/>
</dbReference>
<dbReference type="InterPro" id="IPR007560">
    <property type="entry name" value="Restrct_endonuc_IV_Mrr"/>
</dbReference>